<keyword evidence="5 7" id="KW-0274">FAD</keyword>
<evidence type="ECO:0000313" key="12">
    <source>
        <dbReference type="Proteomes" id="UP001197247"/>
    </source>
</evidence>
<organism evidence="11 12">
    <name type="scientific">Kineosporia corallincola</name>
    <dbReference type="NCBI Taxonomy" id="2835133"/>
    <lineage>
        <taxon>Bacteria</taxon>
        <taxon>Bacillati</taxon>
        <taxon>Actinomycetota</taxon>
        <taxon>Actinomycetes</taxon>
        <taxon>Kineosporiales</taxon>
        <taxon>Kineosporiaceae</taxon>
        <taxon>Kineosporia</taxon>
    </lineage>
</organism>
<dbReference type="InterPro" id="IPR006091">
    <property type="entry name" value="Acyl-CoA_Oxase/DH_mid-dom"/>
</dbReference>
<dbReference type="InterPro" id="IPR036250">
    <property type="entry name" value="AcylCo_DH-like_C"/>
</dbReference>
<protein>
    <recommendedName>
        <fullName evidence="3">Medium-chain specific acyl-CoA dehydrogenase, mitochondrial</fullName>
    </recommendedName>
</protein>
<reference evidence="11 12" key="1">
    <citation type="submission" date="2021-05" db="EMBL/GenBank/DDBJ databases">
        <title>Kineosporia and Streptomyces sp. nov. two new marine actinobacteria isolated from Coral.</title>
        <authorList>
            <person name="Buangrab K."/>
            <person name="Sutthacheep M."/>
            <person name="Yeemin T."/>
            <person name="Harunari E."/>
            <person name="Igarashi Y."/>
            <person name="Kanchanasin P."/>
            <person name="Tanasupawat S."/>
            <person name="Phongsopitanun W."/>
        </authorList>
    </citation>
    <scope>NUCLEOTIDE SEQUENCE [LARGE SCALE GENOMIC DNA]</scope>
    <source>
        <strain evidence="11 12">J2-2</strain>
    </source>
</reference>
<dbReference type="PANTHER" id="PTHR48083">
    <property type="entry name" value="MEDIUM-CHAIN SPECIFIC ACYL-COA DEHYDROGENASE, MITOCHONDRIAL-RELATED"/>
    <property type="match status" value="1"/>
</dbReference>
<evidence type="ECO:0000259" key="8">
    <source>
        <dbReference type="Pfam" id="PF00441"/>
    </source>
</evidence>
<dbReference type="Proteomes" id="UP001197247">
    <property type="component" value="Unassembled WGS sequence"/>
</dbReference>
<dbReference type="InterPro" id="IPR046373">
    <property type="entry name" value="Acyl-CoA_Oxase/DH_mid-dom_sf"/>
</dbReference>
<comment type="caution">
    <text evidence="11">The sequence shown here is derived from an EMBL/GenBank/DDBJ whole genome shotgun (WGS) entry which is preliminary data.</text>
</comment>
<sequence>MSSTLLTADHEAFRISVRTLLDEQVVPALPGWEEQGRIPGHAWKTLGAAGLLGLAHPIADGGTGHDLLSSVVAAEELGRTGFSGFRAAVGVHTWMATHYLATAAAPALRHRYLGPAIRGERVAALAVTEPDAGSDLTALATTATPDGDGFRLHGTKTMVTNALCGGFAVIAARTGPATRGPTGISLFVTDLDAPGLTVTPQPLAAWHCAGTAQLGLDGVPLPADALIGRAGRGFHYLMKGFQQERVIAAALAVGGVDRCLHDTLDHVQRRALFGGRAGDLQSVRHALAGMHTELSAARLLVHDAAHRLARGDLPVAECSAAKLYATELACRVADRCLHLHGSAGFVADSSIARAHREARAAALAAGPSEVMLDLIAGTLFSTTP</sequence>
<evidence type="ECO:0000256" key="3">
    <source>
        <dbReference type="ARBA" id="ARBA00019125"/>
    </source>
</evidence>
<evidence type="ECO:0000256" key="5">
    <source>
        <dbReference type="ARBA" id="ARBA00022827"/>
    </source>
</evidence>
<dbReference type="InterPro" id="IPR006089">
    <property type="entry name" value="Acyl-CoA_DH_CS"/>
</dbReference>
<comment type="similarity">
    <text evidence="2 7">Belongs to the acyl-CoA dehydrogenase family.</text>
</comment>
<dbReference type="Gene3D" id="1.20.140.10">
    <property type="entry name" value="Butyryl-CoA Dehydrogenase, subunit A, domain 3"/>
    <property type="match status" value="1"/>
</dbReference>
<dbReference type="Pfam" id="PF02770">
    <property type="entry name" value="Acyl-CoA_dh_M"/>
    <property type="match status" value="1"/>
</dbReference>
<keyword evidence="6 7" id="KW-0560">Oxidoreductase</keyword>
<dbReference type="SUPFAM" id="SSF47203">
    <property type="entry name" value="Acyl-CoA dehydrogenase C-terminal domain-like"/>
    <property type="match status" value="1"/>
</dbReference>
<evidence type="ECO:0000313" key="11">
    <source>
        <dbReference type="EMBL" id="MBT0773480.1"/>
    </source>
</evidence>
<evidence type="ECO:0000256" key="4">
    <source>
        <dbReference type="ARBA" id="ARBA00022630"/>
    </source>
</evidence>
<name>A0ABS5TRQ7_9ACTN</name>
<feature type="domain" description="Acyl-CoA dehydrogenase/oxidase C-terminal" evidence="8">
    <location>
        <begin position="231"/>
        <end position="377"/>
    </location>
</feature>
<dbReference type="RefSeq" id="WP_214160021.1">
    <property type="nucleotide sequence ID" value="NZ_JAHBAY010000017.1"/>
</dbReference>
<evidence type="ECO:0000256" key="6">
    <source>
        <dbReference type="ARBA" id="ARBA00023002"/>
    </source>
</evidence>
<proteinExistence type="inferred from homology"/>
<dbReference type="InterPro" id="IPR009100">
    <property type="entry name" value="AcylCoA_DH/oxidase_NM_dom_sf"/>
</dbReference>
<dbReference type="Gene3D" id="1.10.540.10">
    <property type="entry name" value="Acyl-CoA dehydrogenase/oxidase, N-terminal domain"/>
    <property type="match status" value="1"/>
</dbReference>
<evidence type="ECO:0000256" key="1">
    <source>
        <dbReference type="ARBA" id="ARBA00001974"/>
    </source>
</evidence>
<accession>A0ABS5TRQ7</accession>
<gene>
    <name evidence="11" type="ORF">KIH74_31325</name>
</gene>
<dbReference type="InterPro" id="IPR013786">
    <property type="entry name" value="AcylCoA_DH/ox_N"/>
</dbReference>
<evidence type="ECO:0000259" key="9">
    <source>
        <dbReference type="Pfam" id="PF02770"/>
    </source>
</evidence>
<dbReference type="InterPro" id="IPR009075">
    <property type="entry name" value="AcylCo_DH/oxidase_C"/>
</dbReference>
<dbReference type="PANTHER" id="PTHR48083:SF2">
    <property type="entry name" value="MEDIUM-CHAIN SPECIFIC ACYL-COA DEHYDROGENASE, MITOCHONDRIAL"/>
    <property type="match status" value="1"/>
</dbReference>
<dbReference type="Gene3D" id="2.40.110.10">
    <property type="entry name" value="Butyryl-CoA Dehydrogenase, subunit A, domain 2"/>
    <property type="match status" value="1"/>
</dbReference>
<keyword evidence="12" id="KW-1185">Reference proteome</keyword>
<dbReference type="InterPro" id="IPR050741">
    <property type="entry name" value="Acyl-CoA_dehydrogenase"/>
</dbReference>
<evidence type="ECO:0000256" key="7">
    <source>
        <dbReference type="RuleBase" id="RU362125"/>
    </source>
</evidence>
<feature type="domain" description="Acyl-CoA oxidase/dehydrogenase middle" evidence="9">
    <location>
        <begin position="124"/>
        <end position="201"/>
    </location>
</feature>
<dbReference type="EMBL" id="JAHBAY010000017">
    <property type="protein sequence ID" value="MBT0773480.1"/>
    <property type="molecule type" value="Genomic_DNA"/>
</dbReference>
<feature type="domain" description="Acyl-CoA dehydrogenase/oxidase N-terminal" evidence="10">
    <location>
        <begin position="7"/>
        <end position="120"/>
    </location>
</feature>
<dbReference type="InterPro" id="IPR037069">
    <property type="entry name" value="AcylCoA_DH/ox_N_sf"/>
</dbReference>
<dbReference type="PROSITE" id="PS00072">
    <property type="entry name" value="ACYL_COA_DH_1"/>
    <property type="match status" value="1"/>
</dbReference>
<evidence type="ECO:0000256" key="2">
    <source>
        <dbReference type="ARBA" id="ARBA00009347"/>
    </source>
</evidence>
<dbReference type="Pfam" id="PF00441">
    <property type="entry name" value="Acyl-CoA_dh_1"/>
    <property type="match status" value="1"/>
</dbReference>
<evidence type="ECO:0000259" key="10">
    <source>
        <dbReference type="Pfam" id="PF02771"/>
    </source>
</evidence>
<comment type="cofactor">
    <cofactor evidence="1 7">
        <name>FAD</name>
        <dbReference type="ChEBI" id="CHEBI:57692"/>
    </cofactor>
</comment>
<dbReference type="SUPFAM" id="SSF56645">
    <property type="entry name" value="Acyl-CoA dehydrogenase NM domain-like"/>
    <property type="match status" value="1"/>
</dbReference>
<dbReference type="Pfam" id="PF02771">
    <property type="entry name" value="Acyl-CoA_dh_N"/>
    <property type="match status" value="1"/>
</dbReference>
<keyword evidence="4 7" id="KW-0285">Flavoprotein</keyword>